<dbReference type="GO" id="GO:0010521">
    <property type="term" value="F:telomerase inhibitor activity"/>
    <property type="evidence" value="ECO:0007669"/>
    <property type="project" value="TreeGrafter"/>
</dbReference>
<evidence type="ECO:0000256" key="1">
    <source>
        <dbReference type="ARBA" id="ARBA00004123"/>
    </source>
</evidence>
<comment type="similarity">
    <text evidence="3">Belongs to the telombin family.</text>
</comment>
<proteinExistence type="inferred from homology"/>
<evidence type="ECO:0000313" key="11">
    <source>
        <dbReference type="Proteomes" id="UP000799440"/>
    </source>
</evidence>
<evidence type="ECO:0000313" key="10">
    <source>
        <dbReference type="EMBL" id="KAF2742033.1"/>
    </source>
</evidence>
<dbReference type="PANTHER" id="PTHR14513">
    <property type="entry name" value="PROTECTION OF TELOMERES 1"/>
    <property type="match status" value="1"/>
</dbReference>
<dbReference type="SUPFAM" id="SSF50249">
    <property type="entry name" value="Nucleic acid-binding proteins"/>
    <property type="match status" value="2"/>
</dbReference>
<evidence type="ECO:0000256" key="5">
    <source>
        <dbReference type="ARBA" id="ARBA00022895"/>
    </source>
</evidence>
<evidence type="ECO:0000256" key="6">
    <source>
        <dbReference type="ARBA" id="ARBA00023125"/>
    </source>
</evidence>
<dbReference type="InterPro" id="IPR012340">
    <property type="entry name" value="NA-bd_OB-fold"/>
</dbReference>
<feature type="region of interest" description="Disordered" evidence="8">
    <location>
        <begin position="231"/>
        <end position="252"/>
    </location>
</feature>
<keyword evidence="4" id="KW-0158">Chromosome</keyword>
<evidence type="ECO:0000259" key="9">
    <source>
        <dbReference type="Pfam" id="PF16686"/>
    </source>
</evidence>
<keyword evidence="11" id="KW-1185">Reference proteome</keyword>
<reference evidence="10" key="1">
    <citation type="journal article" date="2020" name="Stud. Mycol.">
        <title>101 Dothideomycetes genomes: a test case for predicting lifestyles and emergence of pathogens.</title>
        <authorList>
            <person name="Haridas S."/>
            <person name="Albert R."/>
            <person name="Binder M."/>
            <person name="Bloem J."/>
            <person name="Labutti K."/>
            <person name="Salamov A."/>
            <person name="Andreopoulos B."/>
            <person name="Baker S."/>
            <person name="Barry K."/>
            <person name="Bills G."/>
            <person name="Bluhm B."/>
            <person name="Cannon C."/>
            <person name="Castanera R."/>
            <person name="Culley D."/>
            <person name="Daum C."/>
            <person name="Ezra D."/>
            <person name="Gonzalez J."/>
            <person name="Henrissat B."/>
            <person name="Kuo A."/>
            <person name="Liang C."/>
            <person name="Lipzen A."/>
            <person name="Lutzoni F."/>
            <person name="Magnuson J."/>
            <person name="Mondo S."/>
            <person name="Nolan M."/>
            <person name="Ohm R."/>
            <person name="Pangilinan J."/>
            <person name="Park H.-J."/>
            <person name="Ramirez L."/>
            <person name="Alfaro M."/>
            <person name="Sun H."/>
            <person name="Tritt A."/>
            <person name="Yoshinaga Y."/>
            <person name="Zwiers L.-H."/>
            <person name="Turgeon B."/>
            <person name="Goodwin S."/>
            <person name="Spatafora J."/>
            <person name="Crous P."/>
            <person name="Grigoriev I."/>
        </authorList>
    </citation>
    <scope>NUCLEOTIDE SEQUENCE</scope>
    <source>
        <strain evidence="10">CBS 119925</strain>
    </source>
</reference>
<organism evidence="10 11">
    <name type="scientific">Sporormia fimetaria CBS 119925</name>
    <dbReference type="NCBI Taxonomy" id="1340428"/>
    <lineage>
        <taxon>Eukaryota</taxon>
        <taxon>Fungi</taxon>
        <taxon>Dikarya</taxon>
        <taxon>Ascomycota</taxon>
        <taxon>Pezizomycotina</taxon>
        <taxon>Dothideomycetes</taxon>
        <taxon>Pleosporomycetidae</taxon>
        <taxon>Pleosporales</taxon>
        <taxon>Sporormiaceae</taxon>
        <taxon>Sporormia</taxon>
    </lineage>
</organism>
<keyword evidence="5" id="KW-0779">Telomere</keyword>
<comment type="subcellular location">
    <subcellularLocation>
        <location evidence="2">Chromosome</location>
        <location evidence="2">Telomere</location>
    </subcellularLocation>
    <subcellularLocation>
        <location evidence="1">Nucleus</location>
    </subcellularLocation>
</comment>
<evidence type="ECO:0000256" key="7">
    <source>
        <dbReference type="ARBA" id="ARBA00023242"/>
    </source>
</evidence>
<evidence type="ECO:0000256" key="8">
    <source>
        <dbReference type="SAM" id="MobiDB-lite"/>
    </source>
</evidence>
<dbReference type="InterPro" id="IPR032042">
    <property type="entry name" value="POT1PC"/>
</dbReference>
<dbReference type="PANTHER" id="PTHR14513:SF0">
    <property type="entry name" value="PROTECTION OF TELOMERES PROTEIN 1"/>
    <property type="match status" value="1"/>
</dbReference>
<feature type="compositionally biased region" description="Basic and acidic residues" evidence="8">
    <location>
        <begin position="366"/>
        <end position="378"/>
    </location>
</feature>
<name>A0A6A6UW11_9PLEO</name>
<dbReference type="Gene3D" id="2.40.50.140">
    <property type="entry name" value="Nucleic acid-binding proteins"/>
    <property type="match status" value="2"/>
</dbReference>
<dbReference type="GO" id="GO:0098505">
    <property type="term" value="F:G-rich strand telomeric DNA binding"/>
    <property type="evidence" value="ECO:0007669"/>
    <property type="project" value="TreeGrafter"/>
</dbReference>
<sequence>MSRALPPGYKAIKNCCAGEVVSVIGMVTEIKPPHAFYEKQCVSFSIRDDSFDIQNDAMSIIQVDWTGNHISQLPTPGAVGDFVLLRDIKLPAELYRWKKVRVTPFYSPEGSVLFFSPDQIPMPELATEYGYGGSSKLPFKGSKNAKPPSADEQQAVIKFKATVASNPQAHQQLKQTISDKLPGMTQKWSLLQDVQAGRFCDAVVEVKKIWVNNNGETVDLVVTDYTTNPSFHPFDDQDSMPTRGSGPPDQSKMQLRLWDPHAAYVRKHPTKIYEGSVVFLSNVHIKTSANGTLEGALHQDKRFPDKVQISTVGDGIYAWQREQLEARKREFFSTKERAQNDRNAMPPPQEEPGESKGAKRKRKKKEKEQKKKEQRALEQEELERESELKEAVRAQVNPNVRAAHPEVEFSTVDDILNNPLRTLRTKDGPIEMPFVNTKYRARLRVVDFNPSNLRDFSHSMMDPRWNQNGTGRRDDRWQWGFVLLLEAADAQGPTPERFPVYVDDDAGQHLLKMNAVDLNQDKLAGGTEILRLREKLFHLWGNLLEAKQEYKPQGVEFPLPSGDPRLRNRPFDCIIEEYGSRVDPSPQHPLGWMRMYKLASTVIMD</sequence>
<evidence type="ECO:0000256" key="3">
    <source>
        <dbReference type="ARBA" id="ARBA00008442"/>
    </source>
</evidence>
<dbReference type="InterPro" id="IPR028389">
    <property type="entry name" value="POT1"/>
</dbReference>
<dbReference type="EMBL" id="MU006616">
    <property type="protein sequence ID" value="KAF2742033.1"/>
    <property type="molecule type" value="Genomic_DNA"/>
</dbReference>
<dbReference type="GO" id="GO:0016233">
    <property type="term" value="P:telomere capping"/>
    <property type="evidence" value="ECO:0007669"/>
    <property type="project" value="TreeGrafter"/>
</dbReference>
<protein>
    <recommendedName>
        <fullName evidence="9">Protection of telomeres protein 1 ssDNA-binding domain-containing protein</fullName>
    </recommendedName>
</protein>
<dbReference type="GO" id="GO:0032210">
    <property type="term" value="P:regulation of telomere maintenance via telomerase"/>
    <property type="evidence" value="ECO:0007669"/>
    <property type="project" value="TreeGrafter"/>
</dbReference>
<keyword evidence="7" id="KW-0539">Nucleus</keyword>
<feature type="domain" description="Protection of telomeres protein 1 ssDNA-binding" evidence="9">
    <location>
        <begin position="190"/>
        <end position="330"/>
    </location>
</feature>
<evidence type="ECO:0000256" key="2">
    <source>
        <dbReference type="ARBA" id="ARBA00004574"/>
    </source>
</evidence>
<feature type="region of interest" description="Disordered" evidence="8">
    <location>
        <begin position="332"/>
        <end position="387"/>
    </location>
</feature>
<dbReference type="Pfam" id="PF16686">
    <property type="entry name" value="POT1PC"/>
    <property type="match status" value="1"/>
</dbReference>
<gene>
    <name evidence="10" type="ORF">M011DRAFT_472527</name>
</gene>
<dbReference type="OrthoDB" id="2186770at2759"/>
<dbReference type="GO" id="GO:0000783">
    <property type="term" value="C:nuclear telomere cap complex"/>
    <property type="evidence" value="ECO:0007669"/>
    <property type="project" value="TreeGrafter"/>
</dbReference>
<accession>A0A6A6UW11</accession>
<dbReference type="Proteomes" id="UP000799440">
    <property type="component" value="Unassembled WGS sequence"/>
</dbReference>
<keyword evidence="6" id="KW-0238">DNA-binding</keyword>
<dbReference type="AlphaFoldDB" id="A0A6A6UW11"/>
<evidence type="ECO:0000256" key="4">
    <source>
        <dbReference type="ARBA" id="ARBA00022454"/>
    </source>
</evidence>